<organism evidence="1 2">
    <name type="scientific">Rotaria magnacalcarata</name>
    <dbReference type="NCBI Taxonomy" id="392030"/>
    <lineage>
        <taxon>Eukaryota</taxon>
        <taxon>Metazoa</taxon>
        <taxon>Spiralia</taxon>
        <taxon>Gnathifera</taxon>
        <taxon>Rotifera</taxon>
        <taxon>Eurotatoria</taxon>
        <taxon>Bdelloidea</taxon>
        <taxon>Philodinida</taxon>
        <taxon>Philodinidae</taxon>
        <taxon>Rotaria</taxon>
    </lineage>
</organism>
<gene>
    <name evidence="1" type="ORF">GIL414_LOCUS61754</name>
</gene>
<evidence type="ECO:0000313" key="1">
    <source>
        <dbReference type="EMBL" id="CAF5081672.1"/>
    </source>
</evidence>
<dbReference type="EMBL" id="CAJOBJ010244222">
    <property type="protein sequence ID" value="CAF5081672.1"/>
    <property type="molecule type" value="Genomic_DNA"/>
</dbReference>
<feature type="non-terminal residue" evidence="1">
    <location>
        <position position="70"/>
    </location>
</feature>
<dbReference type="AlphaFoldDB" id="A0A8S3ERW2"/>
<protein>
    <submittedName>
        <fullName evidence="1">Uncharacterized protein</fullName>
    </submittedName>
</protein>
<name>A0A8S3ERW2_9BILA</name>
<reference evidence="1" key="1">
    <citation type="submission" date="2021-02" db="EMBL/GenBank/DDBJ databases">
        <authorList>
            <person name="Nowell W R."/>
        </authorList>
    </citation>
    <scope>NUCLEOTIDE SEQUENCE</scope>
</reference>
<evidence type="ECO:0000313" key="2">
    <source>
        <dbReference type="Proteomes" id="UP000681720"/>
    </source>
</evidence>
<comment type="caution">
    <text evidence="1">The sequence shown here is derived from an EMBL/GenBank/DDBJ whole genome shotgun (WGS) entry which is preliminary data.</text>
</comment>
<accession>A0A8S3ERW2</accession>
<sequence>RHVGGKRQYEFKLPMIMRDRDAYEEESRLAEQKQINVYGHLGLSVLSSVLDIPLPDAIIIDYLHVTLLGH</sequence>
<proteinExistence type="predicted"/>
<dbReference type="Proteomes" id="UP000681720">
    <property type="component" value="Unassembled WGS sequence"/>
</dbReference>
<feature type="non-terminal residue" evidence="1">
    <location>
        <position position="1"/>
    </location>
</feature>